<evidence type="ECO:0000313" key="3">
    <source>
        <dbReference type="Proteomes" id="UP000198953"/>
    </source>
</evidence>
<name>A0A1H7LC08_9ACTN</name>
<sequence>MTTLPRLLAGVLLAGLAAACSAGGGDAGLAAGPGAAHGGAHAGTPLTVEQLAAKAGCAPRIQVDAADVRTGYCETADGRFFVSTFTTEAGKDAWMDAAPEYTPHLVGPLWTVLGPREVLELLKDRLDGDLHLKDHRTNQMHTAGS</sequence>
<dbReference type="RefSeq" id="WP_055505866.1">
    <property type="nucleotide sequence ID" value="NZ_BBZG01000003.1"/>
</dbReference>
<dbReference type="OrthoDB" id="5114877at2"/>
<reference evidence="2 3" key="1">
    <citation type="submission" date="2016-10" db="EMBL/GenBank/DDBJ databases">
        <authorList>
            <person name="de Groot N.N."/>
        </authorList>
    </citation>
    <scope>NUCLEOTIDE SEQUENCE [LARGE SCALE GENOMIC DNA]</scope>
    <source>
        <strain evidence="2 3">DSM 43357</strain>
    </source>
</reference>
<gene>
    <name evidence="2" type="ORF">SAMN05660976_01531</name>
</gene>
<dbReference type="STRING" id="46177.SAMN05660976_01531"/>
<dbReference type="PROSITE" id="PS51257">
    <property type="entry name" value="PROKAR_LIPOPROTEIN"/>
    <property type="match status" value="1"/>
</dbReference>
<feature type="chain" id="PRO_5039486939" description="Lipoprotein" evidence="1">
    <location>
        <begin position="23"/>
        <end position="145"/>
    </location>
</feature>
<organism evidence="2 3">
    <name type="scientific">Nonomuraea pusilla</name>
    <dbReference type="NCBI Taxonomy" id="46177"/>
    <lineage>
        <taxon>Bacteria</taxon>
        <taxon>Bacillati</taxon>
        <taxon>Actinomycetota</taxon>
        <taxon>Actinomycetes</taxon>
        <taxon>Streptosporangiales</taxon>
        <taxon>Streptosporangiaceae</taxon>
        <taxon>Nonomuraea</taxon>
    </lineage>
</organism>
<dbReference type="EMBL" id="FOBF01000003">
    <property type="protein sequence ID" value="SEK96484.1"/>
    <property type="molecule type" value="Genomic_DNA"/>
</dbReference>
<protein>
    <recommendedName>
        <fullName evidence="4">Lipoprotein</fullName>
    </recommendedName>
</protein>
<evidence type="ECO:0000256" key="1">
    <source>
        <dbReference type="SAM" id="SignalP"/>
    </source>
</evidence>
<proteinExistence type="predicted"/>
<evidence type="ECO:0000313" key="2">
    <source>
        <dbReference type="EMBL" id="SEK96484.1"/>
    </source>
</evidence>
<dbReference type="AlphaFoldDB" id="A0A1H7LC08"/>
<dbReference type="Proteomes" id="UP000198953">
    <property type="component" value="Unassembled WGS sequence"/>
</dbReference>
<keyword evidence="3" id="KW-1185">Reference proteome</keyword>
<accession>A0A1H7LC08</accession>
<feature type="signal peptide" evidence="1">
    <location>
        <begin position="1"/>
        <end position="22"/>
    </location>
</feature>
<keyword evidence="1" id="KW-0732">Signal</keyword>
<evidence type="ECO:0008006" key="4">
    <source>
        <dbReference type="Google" id="ProtNLM"/>
    </source>
</evidence>